<evidence type="ECO:0000313" key="14">
    <source>
        <dbReference type="Proteomes" id="UP001527882"/>
    </source>
</evidence>
<dbReference type="PANTHER" id="PTHR43782:SF3">
    <property type="entry name" value="ARGINASE"/>
    <property type="match status" value="1"/>
</dbReference>
<evidence type="ECO:0000256" key="1">
    <source>
        <dbReference type="ARBA" id="ARBA00005098"/>
    </source>
</evidence>
<keyword evidence="4 12" id="KW-0056">Arginine metabolism</keyword>
<sequence>MYASAHSKKITLLPVPFDWGAGRRGAKDGPEAILRTGLERKLRLLRHEVETAPALPEFKPLSSADARAAPHALKHLDAVADMNEALALQVSALVGQRRFPIILGGDHSIAIGTIAGLSAHYKQLGVLWFDAHSDLNTADTSPSGNLHGMSLAVSLGLGHDRLVKLLGRCPKVLPEHIVIVGARDLDEGEKQLIRQLGIRCFTMQDIDRYGIGKVLEEAARQLQGTDGVHVSFDIDSVDPNEAPGTGTPVPGGMSYREAHYAMELLQESGMVTSAELVEVNPSLEPGQRTSRLASGLLLSLLGETIL</sequence>
<dbReference type="InterPro" id="IPR023696">
    <property type="entry name" value="Ureohydrolase_dom_sf"/>
</dbReference>
<dbReference type="InterPro" id="IPR020855">
    <property type="entry name" value="Ureohydrolase_Mn_BS"/>
</dbReference>
<dbReference type="EMBL" id="JAQAGZ010000001">
    <property type="protein sequence ID" value="MCZ8511335.1"/>
    <property type="molecule type" value="Genomic_DNA"/>
</dbReference>
<dbReference type="Pfam" id="PF00491">
    <property type="entry name" value="Arginase"/>
    <property type="match status" value="1"/>
</dbReference>
<comment type="catalytic activity">
    <reaction evidence="8 12">
        <text>L-arginine + H2O = urea + L-ornithine</text>
        <dbReference type="Rhea" id="RHEA:20569"/>
        <dbReference type="ChEBI" id="CHEBI:15377"/>
        <dbReference type="ChEBI" id="CHEBI:16199"/>
        <dbReference type="ChEBI" id="CHEBI:32682"/>
        <dbReference type="ChEBI" id="CHEBI:46911"/>
        <dbReference type="EC" id="3.5.3.1"/>
    </reaction>
</comment>
<dbReference type="EC" id="3.5.3.1" evidence="2 9"/>
<comment type="cofactor">
    <cofactor evidence="12">
        <name>Mn(2+)</name>
        <dbReference type="ChEBI" id="CHEBI:29035"/>
    </cofactor>
    <text evidence="12">Binds 2 manganese ions per subunit.</text>
</comment>
<evidence type="ECO:0000256" key="7">
    <source>
        <dbReference type="ARBA" id="ARBA00023211"/>
    </source>
</evidence>
<keyword evidence="7 12" id="KW-0464">Manganese</keyword>
<dbReference type="InterPro" id="IPR006035">
    <property type="entry name" value="Ureohydrolase"/>
</dbReference>
<dbReference type="SUPFAM" id="SSF52768">
    <property type="entry name" value="Arginase/deacetylase"/>
    <property type="match status" value="1"/>
</dbReference>
<dbReference type="PANTHER" id="PTHR43782">
    <property type="entry name" value="ARGINASE"/>
    <property type="match status" value="1"/>
</dbReference>
<dbReference type="Gene3D" id="3.40.800.10">
    <property type="entry name" value="Ureohydrolase domain"/>
    <property type="match status" value="1"/>
</dbReference>
<dbReference type="CDD" id="cd09989">
    <property type="entry name" value="Arginase"/>
    <property type="match status" value="1"/>
</dbReference>
<proteinExistence type="inferred from homology"/>
<comment type="pathway">
    <text evidence="1">Nitrogen metabolism; urea cycle; L-ornithine and urea from L-arginine: step 1/1.</text>
</comment>
<keyword evidence="6 11" id="KW-0378">Hydrolase</keyword>
<keyword evidence="14" id="KW-1185">Reference proteome</keyword>
<reference evidence="13 14" key="1">
    <citation type="submission" date="2022-12" db="EMBL/GenBank/DDBJ databases">
        <title>Draft genome sequence of Paenibacillus sp. dW9.</title>
        <authorList>
            <person name="Choi E.-W."/>
            <person name="Kim D.-U."/>
        </authorList>
    </citation>
    <scope>NUCLEOTIDE SEQUENCE [LARGE SCALE GENOMIC DNA]</scope>
    <source>
        <strain evidence="14">dW9</strain>
    </source>
</reference>
<evidence type="ECO:0000256" key="3">
    <source>
        <dbReference type="ARBA" id="ARBA00018123"/>
    </source>
</evidence>
<dbReference type="NCBIfam" id="TIGR01229">
    <property type="entry name" value="rocF_arginase"/>
    <property type="match status" value="1"/>
</dbReference>
<dbReference type="InterPro" id="IPR014033">
    <property type="entry name" value="Arginase"/>
</dbReference>
<organism evidence="13 14">
    <name type="scientific">Paenibacillus gyeongsangnamensis</name>
    <dbReference type="NCBI Taxonomy" id="3388067"/>
    <lineage>
        <taxon>Bacteria</taxon>
        <taxon>Bacillati</taxon>
        <taxon>Bacillota</taxon>
        <taxon>Bacilli</taxon>
        <taxon>Bacillales</taxon>
        <taxon>Paenibacillaceae</taxon>
        <taxon>Paenibacillus</taxon>
    </lineage>
</organism>
<evidence type="ECO:0000256" key="5">
    <source>
        <dbReference type="ARBA" id="ARBA00022723"/>
    </source>
</evidence>
<evidence type="ECO:0000256" key="9">
    <source>
        <dbReference type="NCBIfam" id="TIGR01229"/>
    </source>
</evidence>
<gene>
    <name evidence="13" type="primary">rocF</name>
    <name evidence="13" type="ORF">O9H85_02560</name>
</gene>
<evidence type="ECO:0000256" key="11">
    <source>
        <dbReference type="RuleBase" id="RU003684"/>
    </source>
</evidence>
<comment type="similarity">
    <text evidence="10 11">Belongs to the arginase family.</text>
</comment>
<dbReference type="PROSITE" id="PS51409">
    <property type="entry name" value="ARGINASE_2"/>
    <property type="match status" value="1"/>
</dbReference>
<evidence type="ECO:0000256" key="12">
    <source>
        <dbReference type="RuleBase" id="RU361159"/>
    </source>
</evidence>
<dbReference type="PROSITE" id="PS01053">
    <property type="entry name" value="ARGINASE_1"/>
    <property type="match status" value="1"/>
</dbReference>
<dbReference type="RefSeq" id="WP_269879694.1">
    <property type="nucleotide sequence ID" value="NZ_JAQAGZ010000001.1"/>
</dbReference>
<dbReference type="PIRSF" id="PIRSF036979">
    <property type="entry name" value="Arginase"/>
    <property type="match status" value="1"/>
</dbReference>
<evidence type="ECO:0000313" key="13">
    <source>
        <dbReference type="EMBL" id="MCZ8511335.1"/>
    </source>
</evidence>
<evidence type="ECO:0000256" key="8">
    <source>
        <dbReference type="ARBA" id="ARBA00047391"/>
    </source>
</evidence>
<accession>A0ABT4Q381</accession>
<keyword evidence="5 12" id="KW-0479">Metal-binding</keyword>
<dbReference type="GO" id="GO:0004053">
    <property type="term" value="F:arginase activity"/>
    <property type="evidence" value="ECO:0007669"/>
    <property type="project" value="UniProtKB-EC"/>
</dbReference>
<evidence type="ECO:0000256" key="4">
    <source>
        <dbReference type="ARBA" id="ARBA00022503"/>
    </source>
</evidence>
<dbReference type="PRINTS" id="PR00116">
    <property type="entry name" value="ARGINASE"/>
</dbReference>
<evidence type="ECO:0000256" key="6">
    <source>
        <dbReference type="ARBA" id="ARBA00022801"/>
    </source>
</evidence>
<comment type="caution">
    <text evidence="13">The sequence shown here is derived from an EMBL/GenBank/DDBJ whole genome shotgun (WGS) entry which is preliminary data.</text>
</comment>
<dbReference type="Proteomes" id="UP001527882">
    <property type="component" value="Unassembled WGS sequence"/>
</dbReference>
<evidence type="ECO:0000256" key="10">
    <source>
        <dbReference type="PROSITE-ProRule" id="PRU00742"/>
    </source>
</evidence>
<protein>
    <recommendedName>
        <fullName evidence="3 9">Arginase</fullName>
        <ecNumber evidence="2 9">3.5.3.1</ecNumber>
    </recommendedName>
</protein>
<evidence type="ECO:0000256" key="2">
    <source>
        <dbReference type="ARBA" id="ARBA00012168"/>
    </source>
</evidence>
<name>A0ABT4Q381_9BACL</name>